<dbReference type="OrthoDB" id="414826at2759"/>
<dbReference type="InterPro" id="IPR034763">
    <property type="entry name" value="P14a_insect"/>
</dbReference>
<dbReference type="CDD" id="cd05380">
    <property type="entry name" value="CAP_euk"/>
    <property type="match status" value="1"/>
</dbReference>
<comment type="similarity">
    <text evidence="2">Belongs to the CRISP family.</text>
</comment>
<evidence type="ECO:0000256" key="5">
    <source>
        <dbReference type="SAM" id="SignalP"/>
    </source>
</evidence>
<dbReference type="PROSITE" id="PS01009">
    <property type="entry name" value="CRISP_1"/>
    <property type="match status" value="1"/>
</dbReference>
<evidence type="ECO:0000313" key="7">
    <source>
        <dbReference type="EMBL" id="CAG9841212.1"/>
    </source>
</evidence>
<dbReference type="EMBL" id="OU898284">
    <property type="protein sequence ID" value="CAG9841212.1"/>
    <property type="molecule type" value="Genomic_DNA"/>
</dbReference>
<dbReference type="InterPro" id="IPR014044">
    <property type="entry name" value="CAP_dom"/>
</dbReference>
<evidence type="ECO:0000256" key="4">
    <source>
        <dbReference type="ARBA" id="ARBA00022729"/>
    </source>
</evidence>
<dbReference type="GO" id="GO:0005576">
    <property type="term" value="C:extracellular region"/>
    <property type="evidence" value="ECO:0007669"/>
    <property type="project" value="UniProtKB-SubCell"/>
</dbReference>
<feature type="domain" description="SCP" evidence="6">
    <location>
        <begin position="64"/>
        <end position="227"/>
    </location>
</feature>
<protein>
    <recommendedName>
        <fullName evidence="6">SCP domain-containing protein</fullName>
    </recommendedName>
</protein>
<name>A0A9N9TED1_DIABA</name>
<evidence type="ECO:0000256" key="2">
    <source>
        <dbReference type="ARBA" id="ARBA00009923"/>
    </source>
</evidence>
<sequence length="261" mass="28562">MDKFVKIIYIFTFLYTLSSAQTTNDYCQYDCSGKTHTVCLRKDVNCGKGSTCGSNYRPIPLTDADRRFVLDVHNKLRNKVASGQETSGNQPSASNMKAVSYSKELETIAQCHTNNCVFAHDQCRRTAPYSWVGQNIGSRSYSGSTGDYKTASNLTIYSWYSEVKDFNNSWVGSFGNYPTSKAVGHYTQVVWANTIKVGCALTFYTTTDNWNTYLMACNYAPGGNIVGQSVYEVGAPASACGASGVNPTYSALCGPDDILDS</sequence>
<comment type="subcellular location">
    <subcellularLocation>
        <location evidence="1">Secreted</location>
    </subcellularLocation>
</comment>
<dbReference type="Gene3D" id="3.40.33.10">
    <property type="entry name" value="CAP"/>
    <property type="match status" value="1"/>
</dbReference>
<dbReference type="PRINTS" id="PR00837">
    <property type="entry name" value="V5TPXLIKE"/>
</dbReference>
<evidence type="ECO:0000256" key="3">
    <source>
        <dbReference type="ARBA" id="ARBA00022525"/>
    </source>
</evidence>
<dbReference type="InterPro" id="IPR002413">
    <property type="entry name" value="V5_allergen-like"/>
</dbReference>
<evidence type="ECO:0000313" key="8">
    <source>
        <dbReference type="Proteomes" id="UP001153709"/>
    </source>
</evidence>
<dbReference type="Pfam" id="PF00188">
    <property type="entry name" value="CAP"/>
    <property type="match status" value="1"/>
</dbReference>
<feature type="signal peptide" evidence="5">
    <location>
        <begin position="1"/>
        <end position="20"/>
    </location>
</feature>
<dbReference type="PROSITE" id="PS01010">
    <property type="entry name" value="CRISP_2"/>
    <property type="match status" value="1"/>
</dbReference>
<keyword evidence="8" id="KW-1185">Reference proteome</keyword>
<keyword evidence="3" id="KW-0964">Secreted</keyword>
<accession>A0A9N9TED1</accession>
<dbReference type="InterPro" id="IPR001283">
    <property type="entry name" value="CRISP-related"/>
</dbReference>
<dbReference type="InterPro" id="IPR018244">
    <property type="entry name" value="Allrgn_V5/Tpx1_CS"/>
</dbReference>
<gene>
    <name evidence="7" type="ORF">DIABBA_LOCUS13794</name>
</gene>
<dbReference type="AlphaFoldDB" id="A0A9N9TED1"/>
<evidence type="ECO:0000256" key="1">
    <source>
        <dbReference type="ARBA" id="ARBA00004613"/>
    </source>
</evidence>
<dbReference type="Proteomes" id="UP001153709">
    <property type="component" value="Chromosome 9"/>
</dbReference>
<dbReference type="InterPro" id="IPR035940">
    <property type="entry name" value="CAP_sf"/>
</dbReference>
<keyword evidence="4 5" id="KW-0732">Signal</keyword>
<dbReference type="SMART" id="SM00198">
    <property type="entry name" value="SCP"/>
    <property type="match status" value="1"/>
</dbReference>
<reference evidence="7" key="1">
    <citation type="submission" date="2022-01" db="EMBL/GenBank/DDBJ databases">
        <authorList>
            <person name="King R."/>
        </authorList>
    </citation>
    <scope>NUCLEOTIDE SEQUENCE</scope>
</reference>
<dbReference type="PRINTS" id="PR00838">
    <property type="entry name" value="V5ALLERGEN"/>
</dbReference>
<organism evidence="7 8">
    <name type="scientific">Diabrotica balteata</name>
    <name type="common">Banded cucumber beetle</name>
    <dbReference type="NCBI Taxonomy" id="107213"/>
    <lineage>
        <taxon>Eukaryota</taxon>
        <taxon>Metazoa</taxon>
        <taxon>Ecdysozoa</taxon>
        <taxon>Arthropoda</taxon>
        <taxon>Hexapoda</taxon>
        <taxon>Insecta</taxon>
        <taxon>Pterygota</taxon>
        <taxon>Neoptera</taxon>
        <taxon>Endopterygota</taxon>
        <taxon>Coleoptera</taxon>
        <taxon>Polyphaga</taxon>
        <taxon>Cucujiformia</taxon>
        <taxon>Chrysomeloidea</taxon>
        <taxon>Chrysomelidae</taxon>
        <taxon>Galerucinae</taxon>
        <taxon>Diabroticina</taxon>
        <taxon>Diabroticites</taxon>
        <taxon>Diabrotica</taxon>
    </lineage>
</organism>
<proteinExistence type="inferred from homology"/>
<evidence type="ECO:0000259" key="6">
    <source>
        <dbReference type="SMART" id="SM00198"/>
    </source>
</evidence>
<feature type="chain" id="PRO_5040225631" description="SCP domain-containing protein" evidence="5">
    <location>
        <begin position="21"/>
        <end position="261"/>
    </location>
</feature>
<dbReference type="PIRSF" id="PIRSF038921">
    <property type="entry name" value="P14a"/>
    <property type="match status" value="1"/>
</dbReference>
<dbReference type="PANTHER" id="PTHR10334">
    <property type="entry name" value="CYSTEINE-RICH SECRETORY PROTEIN-RELATED"/>
    <property type="match status" value="1"/>
</dbReference>
<dbReference type="SUPFAM" id="SSF55797">
    <property type="entry name" value="PR-1-like"/>
    <property type="match status" value="1"/>
</dbReference>